<sequence length="66" mass="7496">MFIQQLRGRFQRTIGQAAVILDDQFQRPAENTARPIDLRAGNACSGDDLPAIHADQSRHRRHQTQT</sequence>
<proteinExistence type="predicted"/>
<organism evidence="2">
    <name type="scientific">bioreactor metagenome</name>
    <dbReference type="NCBI Taxonomy" id="1076179"/>
    <lineage>
        <taxon>unclassified sequences</taxon>
        <taxon>metagenomes</taxon>
        <taxon>ecological metagenomes</taxon>
    </lineage>
</organism>
<gene>
    <name evidence="2" type="ORF">SDC9_171020</name>
</gene>
<evidence type="ECO:0000313" key="2">
    <source>
        <dbReference type="EMBL" id="MPN23627.1"/>
    </source>
</evidence>
<dbReference type="AlphaFoldDB" id="A0A645G9P1"/>
<comment type="caution">
    <text evidence="2">The sequence shown here is derived from an EMBL/GenBank/DDBJ whole genome shotgun (WGS) entry which is preliminary data.</text>
</comment>
<evidence type="ECO:0000256" key="1">
    <source>
        <dbReference type="SAM" id="MobiDB-lite"/>
    </source>
</evidence>
<protein>
    <submittedName>
        <fullName evidence="2">Uncharacterized protein</fullName>
    </submittedName>
</protein>
<name>A0A645G9P1_9ZZZZ</name>
<feature type="region of interest" description="Disordered" evidence="1">
    <location>
        <begin position="28"/>
        <end position="66"/>
    </location>
</feature>
<accession>A0A645G9P1</accession>
<reference evidence="2" key="1">
    <citation type="submission" date="2019-08" db="EMBL/GenBank/DDBJ databases">
        <authorList>
            <person name="Kucharzyk K."/>
            <person name="Murdoch R.W."/>
            <person name="Higgins S."/>
            <person name="Loffler F."/>
        </authorList>
    </citation>
    <scope>NUCLEOTIDE SEQUENCE</scope>
</reference>
<dbReference type="EMBL" id="VSSQ01072194">
    <property type="protein sequence ID" value="MPN23627.1"/>
    <property type="molecule type" value="Genomic_DNA"/>
</dbReference>